<dbReference type="GO" id="GO:0003964">
    <property type="term" value="F:RNA-directed DNA polymerase activity"/>
    <property type="evidence" value="ECO:0007669"/>
    <property type="project" value="UniProtKB-KW"/>
</dbReference>
<gene>
    <name evidence="6" type="ORF">Tci_004581</name>
</gene>
<feature type="region of interest" description="Disordered" evidence="3">
    <location>
        <begin position="599"/>
        <end position="627"/>
    </location>
</feature>
<comment type="caution">
    <text evidence="6">The sequence shown here is derived from an EMBL/GenBank/DDBJ whole genome shotgun (WGS) entry which is preliminary data.</text>
</comment>
<keyword evidence="6" id="KW-0548">Nucleotidyltransferase</keyword>
<feature type="domain" description="Reverse transcriptase Ty1/copia-type" evidence="4">
    <location>
        <begin position="305"/>
        <end position="391"/>
    </location>
</feature>
<sequence>MFKLDLDPLAPRLLQNREAHIDYLKYTQDQADILQGIVKQAKAKQPLDNALDFAWNRSQLMKFISKFLGTIRFGNDQIARIMGFFRIKDEAPEAIIKCIKNIQVHLNAIIRNNSVVERQNRTLVEAARTMLIFSKASLFLWAEAINTACYTKNLSLIRLRYNKTPYELMQDKNPDLSFLHFFGSLCYPTNENEDLCKLDVKVSIDIFIGYAPTKKAFRIYNRRTQKIIEIIHVTFDELAAMASKEFSSGPGLYSMTPATSYLGLVSNLVSQQPCIPPNRYAWDRLFQPMFNEYFNPITIVVSPVHEVAAPWIYKVKTDEFGGVLKNKARPFIQGFRQEEGIDFKESFAPVSRLEAIRIFVANATNKNMPIFQIDVKTEFLNGKLKEEVYNQKDFLIRTTHRMLDPTLFTRKAGNDLLLGLDLFHSLSIRFSISVFFYFCRSPMGAHNKNSFQSKANQTVRISKSVFASNFPDGCTAKDLWKVCNDYGTVVDVFIPNKKSKFGRFHLFANPVRFERPKKPNLSPHNNAAMASSYPRGVDQAKGIPLNVSSRETITRIRKKWGEALDIEDNVDSSFGRKYLCIKTKLPLSILESFKEMEYTSDEDSDVGPQKVPDRSQFCEEGPNDDRVSDVKEVSETNFGDNLSIPINHIDESKKKQSEDPFNIYILLRKQPGDDSHEVSSSLSHPLGFTPNVSIIRNENGLSAKEIPVVVNAKVMNNSQDVYKEASCDNVDSNVMKKGWSVLGVMEDMIRRGGRELRWHSLCVGGYGFQERLCYNFVAIYGTWLPSKSKVLFVAIYAPQQVSRKWILWDYVSTLIDRWNGEVVVLGDFNEVRNIDERRGSCFNPTSAIVFDQFISALGLVDVKMKGYMFTWSHPSGSKMSKLDRFLVSEGIFSIFPSITAVCLDRHLSDHRPIILCEDLKVRIRAWIKDKRLSVSGEKDSIKKELSDIDRILDGGDVSDSNLLCRSELHHGIWCTNPNKVKEAFFKHFEARFKKPLNHRLKINFLFSKRLSDVQASDLERRVSRDEIRLAVWNCGENKSPGPDGLKLWRKAVLGASPLYNMSIFKVPKGILNSIEAIRSKFFNGMEPSTKKITWAAWNKVLASKENRGLEVFYWSRLRVLYVYLRRIIFVMFYLDVVWLRTSFVGYVDALESSSCPLCLSSEDNIRHVLFGCGLAENIFRRICRWWDLDWQALESFSDWNYWFSLIRLSSKVKALLEGVFCVAWWSIWGFRNHTIYNEMPPRRSVLFDDIVSLSFNWFSSRCNRAINCDSWLKTLI</sequence>
<feature type="domain" description="Retroviral polymerase SH3-like" evidence="5">
    <location>
        <begin position="184"/>
        <end position="238"/>
    </location>
</feature>
<evidence type="ECO:0000313" key="6">
    <source>
        <dbReference type="EMBL" id="GEU32603.1"/>
    </source>
</evidence>
<dbReference type="PANTHER" id="PTHR42648">
    <property type="entry name" value="TRANSPOSASE, PUTATIVE-RELATED"/>
    <property type="match status" value="1"/>
</dbReference>
<dbReference type="Pfam" id="PF25597">
    <property type="entry name" value="SH3_retrovirus"/>
    <property type="match status" value="1"/>
</dbReference>
<dbReference type="EMBL" id="BKCJ010000373">
    <property type="protein sequence ID" value="GEU32603.1"/>
    <property type="molecule type" value="Genomic_DNA"/>
</dbReference>
<dbReference type="CDD" id="cd00590">
    <property type="entry name" value="RRM_SF"/>
    <property type="match status" value="1"/>
</dbReference>
<dbReference type="Pfam" id="PF07727">
    <property type="entry name" value="RVT_2"/>
    <property type="match status" value="1"/>
</dbReference>
<dbReference type="InterPro" id="IPR012337">
    <property type="entry name" value="RNaseH-like_sf"/>
</dbReference>
<proteinExistence type="predicted"/>
<evidence type="ECO:0000256" key="3">
    <source>
        <dbReference type="SAM" id="MobiDB-lite"/>
    </source>
</evidence>
<dbReference type="InterPro" id="IPR035979">
    <property type="entry name" value="RBD_domain_sf"/>
</dbReference>
<organism evidence="6">
    <name type="scientific">Tanacetum cinerariifolium</name>
    <name type="common">Dalmatian daisy</name>
    <name type="synonym">Chrysanthemum cinerariifolium</name>
    <dbReference type="NCBI Taxonomy" id="118510"/>
    <lineage>
        <taxon>Eukaryota</taxon>
        <taxon>Viridiplantae</taxon>
        <taxon>Streptophyta</taxon>
        <taxon>Embryophyta</taxon>
        <taxon>Tracheophyta</taxon>
        <taxon>Spermatophyta</taxon>
        <taxon>Magnoliopsida</taxon>
        <taxon>eudicotyledons</taxon>
        <taxon>Gunneridae</taxon>
        <taxon>Pentapetalae</taxon>
        <taxon>asterids</taxon>
        <taxon>campanulids</taxon>
        <taxon>Asterales</taxon>
        <taxon>Asteraceae</taxon>
        <taxon>Asteroideae</taxon>
        <taxon>Anthemideae</taxon>
        <taxon>Anthemidinae</taxon>
        <taxon>Tanacetum</taxon>
    </lineage>
</organism>
<dbReference type="Gene3D" id="3.60.10.10">
    <property type="entry name" value="Endonuclease/exonuclease/phosphatase"/>
    <property type="match status" value="1"/>
</dbReference>
<dbReference type="InterPro" id="IPR057670">
    <property type="entry name" value="SH3_retrovirus"/>
</dbReference>
<keyword evidence="2" id="KW-0378">Hydrolase</keyword>
<name>A0A6L2J6C5_TANCI</name>
<dbReference type="Gene3D" id="3.30.420.10">
    <property type="entry name" value="Ribonuclease H-like superfamily/Ribonuclease H"/>
    <property type="match status" value="1"/>
</dbReference>
<dbReference type="SUPFAM" id="SSF54928">
    <property type="entry name" value="RNA-binding domain, RBD"/>
    <property type="match status" value="1"/>
</dbReference>
<evidence type="ECO:0000256" key="2">
    <source>
        <dbReference type="ARBA" id="ARBA00022801"/>
    </source>
</evidence>
<keyword evidence="6" id="KW-0695">RNA-directed DNA polymerase</keyword>
<dbReference type="InterPro" id="IPR036397">
    <property type="entry name" value="RNaseH_sf"/>
</dbReference>
<dbReference type="InterPro" id="IPR013103">
    <property type="entry name" value="RVT_2"/>
</dbReference>
<dbReference type="GO" id="GO:0046872">
    <property type="term" value="F:metal ion binding"/>
    <property type="evidence" value="ECO:0007669"/>
    <property type="project" value="UniProtKB-KW"/>
</dbReference>
<dbReference type="SUPFAM" id="SSF53098">
    <property type="entry name" value="Ribonuclease H-like"/>
    <property type="match status" value="1"/>
</dbReference>
<dbReference type="InterPro" id="IPR039537">
    <property type="entry name" value="Retrotran_Ty1/copia-like"/>
</dbReference>
<dbReference type="InterPro" id="IPR036691">
    <property type="entry name" value="Endo/exonu/phosph_ase_sf"/>
</dbReference>
<evidence type="ECO:0000259" key="5">
    <source>
        <dbReference type="Pfam" id="PF25597"/>
    </source>
</evidence>
<dbReference type="SUPFAM" id="SSF56219">
    <property type="entry name" value="DNase I-like"/>
    <property type="match status" value="1"/>
</dbReference>
<dbReference type="GO" id="GO:0003676">
    <property type="term" value="F:nucleic acid binding"/>
    <property type="evidence" value="ECO:0007669"/>
    <property type="project" value="InterPro"/>
</dbReference>
<feature type="compositionally biased region" description="Basic and acidic residues" evidence="3">
    <location>
        <begin position="611"/>
        <end position="627"/>
    </location>
</feature>
<reference evidence="6" key="1">
    <citation type="journal article" date="2019" name="Sci. Rep.">
        <title>Draft genome of Tanacetum cinerariifolium, the natural source of mosquito coil.</title>
        <authorList>
            <person name="Yamashiro T."/>
            <person name="Shiraishi A."/>
            <person name="Satake H."/>
            <person name="Nakayama K."/>
        </authorList>
    </citation>
    <scope>NUCLEOTIDE SEQUENCE</scope>
</reference>
<protein>
    <submittedName>
        <fullName evidence="6">RNA-directed DNA polymerase, eukaryota</fullName>
    </submittedName>
</protein>
<accession>A0A6L2J6C5</accession>
<dbReference type="GO" id="GO:0016787">
    <property type="term" value="F:hydrolase activity"/>
    <property type="evidence" value="ECO:0007669"/>
    <property type="project" value="UniProtKB-KW"/>
</dbReference>
<evidence type="ECO:0000259" key="4">
    <source>
        <dbReference type="Pfam" id="PF07727"/>
    </source>
</evidence>
<dbReference type="Gene3D" id="3.30.70.330">
    <property type="match status" value="1"/>
</dbReference>
<evidence type="ECO:0000256" key="1">
    <source>
        <dbReference type="ARBA" id="ARBA00022723"/>
    </source>
</evidence>
<keyword evidence="1" id="KW-0479">Metal-binding</keyword>
<dbReference type="AlphaFoldDB" id="A0A6L2J6C5"/>
<dbReference type="PANTHER" id="PTHR42648:SF18">
    <property type="entry name" value="RETROTRANSPOSON, UNCLASSIFIED-LIKE PROTEIN"/>
    <property type="match status" value="1"/>
</dbReference>
<dbReference type="InterPro" id="IPR012677">
    <property type="entry name" value="Nucleotide-bd_a/b_plait_sf"/>
</dbReference>
<keyword evidence="6" id="KW-0808">Transferase</keyword>